<sequence length="51" mass="5630">ADYARNGPIPDGVNLGVLYCNMILEDCIPKVVQLFLVELAFFGFEIEIVVA</sequence>
<dbReference type="HOGENOM" id="CLU_3111948_0_0_1"/>
<feature type="non-terminal residue" evidence="1">
    <location>
        <position position="1"/>
    </location>
</feature>
<dbReference type="GeneID" id="20671686"/>
<evidence type="ECO:0000313" key="1">
    <source>
        <dbReference type="EMBL" id="ETW74872.1"/>
    </source>
</evidence>
<dbReference type="AlphaFoldDB" id="W4JMU1"/>
<keyword evidence="2" id="KW-1185">Reference proteome</keyword>
<name>W4JMU1_HETIT</name>
<evidence type="ECO:0000313" key="2">
    <source>
        <dbReference type="Proteomes" id="UP000030671"/>
    </source>
</evidence>
<accession>W4JMU1</accession>
<dbReference type="EMBL" id="KI925467">
    <property type="protein sequence ID" value="ETW74872.1"/>
    <property type="molecule type" value="Genomic_DNA"/>
</dbReference>
<dbReference type="KEGG" id="hir:HETIRDRAFT_331859"/>
<gene>
    <name evidence="1" type="ORF">HETIRDRAFT_331859</name>
</gene>
<proteinExistence type="predicted"/>
<reference evidence="1 2" key="1">
    <citation type="journal article" date="2012" name="New Phytol.">
        <title>Insight into trade-off between wood decay and parasitism from the genome of a fungal forest pathogen.</title>
        <authorList>
            <person name="Olson A."/>
            <person name="Aerts A."/>
            <person name="Asiegbu F."/>
            <person name="Belbahri L."/>
            <person name="Bouzid O."/>
            <person name="Broberg A."/>
            <person name="Canback B."/>
            <person name="Coutinho P.M."/>
            <person name="Cullen D."/>
            <person name="Dalman K."/>
            <person name="Deflorio G."/>
            <person name="van Diepen L.T."/>
            <person name="Dunand C."/>
            <person name="Duplessis S."/>
            <person name="Durling M."/>
            <person name="Gonthier P."/>
            <person name="Grimwood J."/>
            <person name="Fossdal C.G."/>
            <person name="Hansson D."/>
            <person name="Henrissat B."/>
            <person name="Hietala A."/>
            <person name="Himmelstrand K."/>
            <person name="Hoffmeister D."/>
            <person name="Hogberg N."/>
            <person name="James T.Y."/>
            <person name="Karlsson M."/>
            <person name="Kohler A."/>
            <person name="Kues U."/>
            <person name="Lee Y.H."/>
            <person name="Lin Y.C."/>
            <person name="Lind M."/>
            <person name="Lindquist E."/>
            <person name="Lombard V."/>
            <person name="Lucas S."/>
            <person name="Lunden K."/>
            <person name="Morin E."/>
            <person name="Murat C."/>
            <person name="Park J."/>
            <person name="Raffaello T."/>
            <person name="Rouze P."/>
            <person name="Salamov A."/>
            <person name="Schmutz J."/>
            <person name="Solheim H."/>
            <person name="Stahlberg J."/>
            <person name="Velez H."/>
            <person name="de Vries R.P."/>
            <person name="Wiebenga A."/>
            <person name="Woodward S."/>
            <person name="Yakovlev I."/>
            <person name="Garbelotto M."/>
            <person name="Martin F."/>
            <person name="Grigoriev I.V."/>
            <person name="Stenlid J."/>
        </authorList>
    </citation>
    <scope>NUCLEOTIDE SEQUENCE [LARGE SCALE GENOMIC DNA]</scope>
    <source>
        <strain evidence="1 2">TC 32-1</strain>
    </source>
</reference>
<dbReference type="InParanoid" id="W4JMU1"/>
<protein>
    <submittedName>
        <fullName evidence="1">Uncharacterized protein</fullName>
    </submittedName>
</protein>
<organism evidence="1 2">
    <name type="scientific">Heterobasidion irregulare (strain TC 32-1)</name>
    <dbReference type="NCBI Taxonomy" id="747525"/>
    <lineage>
        <taxon>Eukaryota</taxon>
        <taxon>Fungi</taxon>
        <taxon>Dikarya</taxon>
        <taxon>Basidiomycota</taxon>
        <taxon>Agaricomycotina</taxon>
        <taxon>Agaricomycetes</taxon>
        <taxon>Russulales</taxon>
        <taxon>Bondarzewiaceae</taxon>
        <taxon>Heterobasidion</taxon>
        <taxon>Heterobasidion annosum species complex</taxon>
    </lineage>
</organism>
<dbReference type="Proteomes" id="UP000030671">
    <property type="component" value="Unassembled WGS sequence"/>
</dbReference>
<dbReference type="RefSeq" id="XP_009553341.1">
    <property type="nucleotide sequence ID" value="XM_009555046.1"/>
</dbReference>